<reference evidence="5" key="1">
    <citation type="journal article" date="2019" name="Int. J. Syst. Evol. Microbiol.">
        <title>The Global Catalogue of Microorganisms (GCM) 10K type strain sequencing project: providing services to taxonomists for standard genome sequencing and annotation.</title>
        <authorList>
            <consortium name="The Broad Institute Genomics Platform"/>
            <consortium name="The Broad Institute Genome Sequencing Center for Infectious Disease"/>
            <person name="Wu L."/>
            <person name="Ma J."/>
        </authorList>
    </citation>
    <scope>NUCLEOTIDE SEQUENCE [LARGE SCALE GENOMIC DNA]</scope>
    <source>
        <strain evidence="5">KCTC 15012</strain>
    </source>
</reference>
<dbReference type="CDD" id="cd13654">
    <property type="entry name" value="PBP2_phosphate_like_2"/>
    <property type="match status" value="1"/>
</dbReference>
<dbReference type="PANTHER" id="PTHR30570:SF1">
    <property type="entry name" value="PHOSPHATE-BINDING PROTEIN PSTS"/>
    <property type="match status" value="1"/>
</dbReference>
<proteinExistence type="predicted"/>
<dbReference type="SUPFAM" id="SSF53850">
    <property type="entry name" value="Periplasmic binding protein-like II"/>
    <property type="match status" value="1"/>
</dbReference>
<name>A0ABW5C5S6_9PROT</name>
<evidence type="ECO:0000313" key="4">
    <source>
        <dbReference type="EMBL" id="MFD2232261.1"/>
    </source>
</evidence>
<sequence>MKFPTHLMMTTALVAATIALAPAAEARDQIRIVGSSTVYPFSTTVAEHFGKAGKFKTPVVESTGTGGGLKLFCSGVGPDFPDITNASRRIEPSEVETCAKGGVTAITEVVVGYDGIVFANSNQGPTFTLTRDQIYRALAKDVPVDGKLEANPYKKWSEIDKSLPDIEIQVFGPAPNHGTRDALLELVMDPACGKHAEIKALDKDAKKKACHMIREDGAFIEVSESYNVTLQKIEASPTALGVFGFSYLDQNRDKVKAATVDGIEATFETIAGRTYPVSRPLYFYVKNAHVGMIPGIKEFVSEFVSDKASGKTGYLSEIGLIPMPDAEHKEEAKKATSFSPLKL</sequence>
<evidence type="ECO:0000256" key="1">
    <source>
        <dbReference type="ARBA" id="ARBA00022729"/>
    </source>
</evidence>
<dbReference type="RefSeq" id="WP_377313425.1">
    <property type="nucleotide sequence ID" value="NZ_JBHUIY010000001.1"/>
</dbReference>
<keyword evidence="1 2" id="KW-0732">Signal</keyword>
<dbReference type="EMBL" id="JBHUIY010000001">
    <property type="protein sequence ID" value="MFD2232261.1"/>
    <property type="molecule type" value="Genomic_DNA"/>
</dbReference>
<accession>A0ABW5C5S6</accession>
<comment type="caution">
    <text evidence="4">The sequence shown here is derived from an EMBL/GenBank/DDBJ whole genome shotgun (WGS) entry which is preliminary data.</text>
</comment>
<evidence type="ECO:0000256" key="2">
    <source>
        <dbReference type="SAM" id="SignalP"/>
    </source>
</evidence>
<evidence type="ECO:0000313" key="5">
    <source>
        <dbReference type="Proteomes" id="UP001597296"/>
    </source>
</evidence>
<gene>
    <name evidence="4" type="ORF">ACFSNB_00435</name>
</gene>
<feature type="chain" id="PRO_5046715589" evidence="2">
    <location>
        <begin position="27"/>
        <end position="343"/>
    </location>
</feature>
<protein>
    <submittedName>
        <fullName evidence="4">PstS family phosphate ABC transporter substrate-binding protein</fullName>
    </submittedName>
</protein>
<evidence type="ECO:0000259" key="3">
    <source>
        <dbReference type="Pfam" id="PF12849"/>
    </source>
</evidence>
<dbReference type="InterPro" id="IPR024370">
    <property type="entry name" value="PBP_domain"/>
</dbReference>
<keyword evidence="5" id="KW-1185">Reference proteome</keyword>
<feature type="domain" description="PBP" evidence="3">
    <location>
        <begin position="23"/>
        <end position="307"/>
    </location>
</feature>
<feature type="signal peptide" evidence="2">
    <location>
        <begin position="1"/>
        <end position="26"/>
    </location>
</feature>
<dbReference type="Proteomes" id="UP001597296">
    <property type="component" value="Unassembled WGS sequence"/>
</dbReference>
<dbReference type="PANTHER" id="PTHR30570">
    <property type="entry name" value="PERIPLASMIC PHOSPHATE BINDING COMPONENT OF PHOSPHATE ABC TRANSPORTER"/>
    <property type="match status" value="1"/>
</dbReference>
<organism evidence="4 5">
    <name type="scientific">Phaeospirillum tilakii</name>
    <dbReference type="NCBI Taxonomy" id="741673"/>
    <lineage>
        <taxon>Bacteria</taxon>
        <taxon>Pseudomonadati</taxon>
        <taxon>Pseudomonadota</taxon>
        <taxon>Alphaproteobacteria</taxon>
        <taxon>Rhodospirillales</taxon>
        <taxon>Rhodospirillaceae</taxon>
        <taxon>Phaeospirillum</taxon>
    </lineage>
</organism>
<dbReference type="Pfam" id="PF12849">
    <property type="entry name" value="PBP_like_2"/>
    <property type="match status" value="1"/>
</dbReference>
<dbReference type="InterPro" id="IPR050811">
    <property type="entry name" value="Phosphate_ABC_transporter"/>
</dbReference>
<dbReference type="Gene3D" id="3.40.190.10">
    <property type="entry name" value="Periplasmic binding protein-like II"/>
    <property type="match status" value="2"/>
</dbReference>